<feature type="non-terminal residue" evidence="1">
    <location>
        <position position="1"/>
    </location>
</feature>
<evidence type="ECO:0000313" key="2">
    <source>
        <dbReference type="Proteomes" id="UP000789901"/>
    </source>
</evidence>
<evidence type="ECO:0000313" key="1">
    <source>
        <dbReference type="EMBL" id="CAG8832268.1"/>
    </source>
</evidence>
<comment type="caution">
    <text evidence="1">The sequence shown here is derived from an EMBL/GenBank/DDBJ whole genome shotgun (WGS) entry which is preliminary data.</text>
</comment>
<accession>A0ABN7WHX2</accession>
<reference evidence="1 2" key="1">
    <citation type="submission" date="2021-06" db="EMBL/GenBank/DDBJ databases">
        <authorList>
            <person name="Kallberg Y."/>
            <person name="Tangrot J."/>
            <person name="Rosling A."/>
        </authorList>
    </citation>
    <scope>NUCLEOTIDE SEQUENCE [LARGE SCALE GENOMIC DNA]</scope>
    <source>
        <strain evidence="1 2">120-4 pot B 10/14</strain>
    </source>
</reference>
<name>A0ABN7WHX2_GIGMA</name>
<sequence length="199" mass="23436">LQKNKHLKALACDIHDGIEFTIQFHKFYDTVLNSIKLNLVAIMPEIVREYKVEKRQQEITRIIDHIIPIHIVQVNSIASNGSYRSFKDILSVLISIYQISKQQHCVPDELHVKLRITDVLFECFFFELSIKLTFNKKQKNNKITIQKQIESTIYSININIFKFKEPEIPKGKWHWMLLIGPNKLIILNKFSITSFILDQ</sequence>
<dbReference type="Proteomes" id="UP000789901">
    <property type="component" value="Unassembled WGS sequence"/>
</dbReference>
<dbReference type="EMBL" id="CAJVQB010045006">
    <property type="protein sequence ID" value="CAG8832268.1"/>
    <property type="molecule type" value="Genomic_DNA"/>
</dbReference>
<gene>
    <name evidence="1" type="ORF">GMARGA_LOCUS30976</name>
</gene>
<keyword evidence="2" id="KW-1185">Reference proteome</keyword>
<protein>
    <submittedName>
        <fullName evidence="1">29435_t:CDS:1</fullName>
    </submittedName>
</protein>
<organism evidence="1 2">
    <name type="scientific">Gigaspora margarita</name>
    <dbReference type="NCBI Taxonomy" id="4874"/>
    <lineage>
        <taxon>Eukaryota</taxon>
        <taxon>Fungi</taxon>
        <taxon>Fungi incertae sedis</taxon>
        <taxon>Mucoromycota</taxon>
        <taxon>Glomeromycotina</taxon>
        <taxon>Glomeromycetes</taxon>
        <taxon>Diversisporales</taxon>
        <taxon>Gigasporaceae</taxon>
        <taxon>Gigaspora</taxon>
    </lineage>
</organism>
<proteinExistence type="predicted"/>